<dbReference type="SUPFAM" id="SSF51261">
    <property type="entry name" value="Duplicated hybrid motif"/>
    <property type="match status" value="1"/>
</dbReference>
<dbReference type="FunFam" id="2.70.70.10:FF:000006">
    <property type="entry name" value="M23 family peptidase"/>
    <property type="match status" value="1"/>
</dbReference>
<name>F6ETM4_SPHCR</name>
<dbReference type="GO" id="GO:0004222">
    <property type="term" value="F:metalloendopeptidase activity"/>
    <property type="evidence" value="ECO:0007669"/>
    <property type="project" value="TreeGrafter"/>
</dbReference>
<reference evidence="4 5" key="1">
    <citation type="submission" date="2011-05" db="EMBL/GenBank/DDBJ databases">
        <title>Complete sequence of chromosome 1 of Sphingobium chlorophenolicum L-1.</title>
        <authorList>
            <consortium name="US DOE Joint Genome Institute"/>
            <person name="Lucas S."/>
            <person name="Han J."/>
            <person name="Lapidus A."/>
            <person name="Cheng J.-F."/>
            <person name="Goodwin L."/>
            <person name="Pitluck S."/>
            <person name="Peters L."/>
            <person name="Daligault H."/>
            <person name="Han C."/>
            <person name="Tapia R."/>
            <person name="Land M."/>
            <person name="Hauser L."/>
            <person name="Kyrpides N."/>
            <person name="Ivanova N."/>
            <person name="Pagani I."/>
            <person name="Turner P."/>
            <person name="Copley S."/>
            <person name="Woyke T."/>
        </authorList>
    </citation>
    <scope>NUCLEOTIDE SEQUENCE [LARGE SCALE GENOMIC DNA]</scope>
    <source>
        <strain evidence="4 5">L-1</strain>
    </source>
</reference>
<feature type="domain" description="M23ase beta-sheet core" evidence="3">
    <location>
        <begin position="270"/>
        <end position="364"/>
    </location>
</feature>
<keyword evidence="5" id="KW-1185">Reference proteome</keyword>
<sequence length="392" mass="41896">MGAARLWARMTAQCARLCPEREIFLRSGGQVKFIRISRRAQLAAASLLSCALIGGAGLTLSMAVGSAKAEQERVSLAAQGKAVATAASQVATYRKSVDQLAQELEERQDFMDDLYRTHFGKEDAAPAPDIVGKADAQTKTGARKLNTKISAAPEAAPLLKIDLRQRRFAALLTGAVQQRADKAAAAIRSFGLNPDSLARKAARSQGGPFVPWEGQDAMPDELEKLAQALSRMEFLEASLLAIPSGKPTATPMLSSSYGYRSDPFNGHAAFHAGLDFPGSMGQPILAAASGKVSFVGQRSGYGNVVEVTHGNGLMTRYAHLSRFDARIGQSVARGEKIARMGSTGRSTGPHLHFEVRVNGNAINPRRFLEARKDVLQIQQIATARLADVGDRG</sequence>
<keyword evidence="2" id="KW-1133">Transmembrane helix</keyword>
<proteinExistence type="predicted"/>
<dbReference type="HOGENOM" id="CLU_029425_2_1_5"/>
<keyword evidence="1" id="KW-0732">Signal</keyword>
<organism evidence="4 5">
    <name type="scientific">Sphingobium chlorophenolicum L-1</name>
    <dbReference type="NCBI Taxonomy" id="690566"/>
    <lineage>
        <taxon>Bacteria</taxon>
        <taxon>Pseudomonadati</taxon>
        <taxon>Pseudomonadota</taxon>
        <taxon>Alphaproteobacteria</taxon>
        <taxon>Sphingomonadales</taxon>
        <taxon>Sphingomonadaceae</taxon>
        <taxon>Sphingobium</taxon>
    </lineage>
</organism>
<evidence type="ECO:0000313" key="4">
    <source>
        <dbReference type="EMBL" id="AEG49519.1"/>
    </source>
</evidence>
<dbReference type="EMBL" id="CP002798">
    <property type="protein sequence ID" value="AEG49519.1"/>
    <property type="molecule type" value="Genomic_DNA"/>
</dbReference>
<dbReference type="Pfam" id="PF01551">
    <property type="entry name" value="Peptidase_M23"/>
    <property type="match status" value="1"/>
</dbReference>
<dbReference type="KEGG" id="sch:Sphch_1835"/>
<evidence type="ECO:0000256" key="1">
    <source>
        <dbReference type="ARBA" id="ARBA00022729"/>
    </source>
</evidence>
<accession>F6ETM4</accession>
<dbReference type="Gene3D" id="2.70.70.10">
    <property type="entry name" value="Glucose Permease (Domain IIA)"/>
    <property type="match status" value="1"/>
</dbReference>
<keyword evidence="2" id="KW-0812">Transmembrane</keyword>
<dbReference type="Proteomes" id="UP000007150">
    <property type="component" value="Chromosome 1"/>
</dbReference>
<dbReference type="AlphaFoldDB" id="F6ETM4"/>
<gene>
    <name evidence="4" type="ORF">Sphch_1835</name>
</gene>
<dbReference type="RefSeq" id="WP_013847769.1">
    <property type="nucleotide sequence ID" value="NC_015593.1"/>
</dbReference>
<dbReference type="PANTHER" id="PTHR21666:SF289">
    <property type="entry name" value="L-ALA--D-GLU ENDOPEPTIDASE"/>
    <property type="match status" value="1"/>
</dbReference>
<evidence type="ECO:0000259" key="3">
    <source>
        <dbReference type="Pfam" id="PF01551"/>
    </source>
</evidence>
<dbReference type="InterPro" id="IPR050570">
    <property type="entry name" value="Cell_wall_metabolism_enzyme"/>
</dbReference>
<protein>
    <submittedName>
        <fullName evidence="4">Peptidase M23</fullName>
    </submittedName>
</protein>
<evidence type="ECO:0000313" key="5">
    <source>
        <dbReference type="Proteomes" id="UP000007150"/>
    </source>
</evidence>
<evidence type="ECO:0000256" key="2">
    <source>
        <dbReference type="SAM" id="Phobius"/>
    </source>
</evidence>
<dbReference type="InterPro" id="IPR011055">
    <property type="entry name" value="Dup_hybrid_motif"/>
</dbReference>
<dbReference type="CDD" id="cd12797">
    <property type="entry name" value="M23_peptidase"/>
    <property type="match status" value="1"/>
</dbReference>
<feature type="transmembrane region" description="Helical" evidence="2">
    <location>
        <begin position="42"/>
        <end position="64"/>
    </location>
</feature>
<dbReference type="STRING" id="690566.Sphch_1835"/>
<dbReference type="PANTHER" id="PTHR21666">
    <property type="entry name" value="PEPTIDASE-RELATED"/>
    <property type="match status" value="1"/>
</dbReference>
<keyword evidence="2" id="KW-0472">Membrane</keyword>
<dbReference type="InterPro" id="IPR016047">
    <property type="entry name" value="M23ase_b-sheet_dom"/>
</dbReference>